<keyword evidence="4" id="KW-1185">Reference proteome</keyword>
<dbReference type="InterPro" id="IPR056671">
    <property type="entry name" value="DUF7769"/>
</dbReference>
<dbReference type="EMBL" id="JAGDFM010000271">
    <property type="protein sequence ID" value="KAG7380893.1"/>
    <property type="molecule type" value="Genomic_DNA"/>
</dbReference>
<evidence type="ECO:0000256" key="1">
    <source>
        <dbReference type="SAM" id="MobiDB-lite"/>
    </source>
</evidence>
<feature type="domain" description="DUF7769" evidence="2">
    <location>
        <begin position="114"/>
        <end position="160"/>
    </location>
</feature>
<dbReference type="PANTHER" id="PTHR33889">
    <property type="entry name" value="OS04G0681850 PROTEIN"/>
    <property type="match status" value="1"/>
</dbReference>
<accession>A0A8T1VLF4</accession>
<dbReference type="PANTHER" id="PTHR33889:SF7">
    <property type="entry name" value="OS04G0681850 PROTEIN"/>
    <property type="match status" value="1"/>
</dbReference>
<dbReference type="OrthoDB" id="128821at2759"/>
<evidence type="ECO:0000313" key="3">
    <source>
        <dbReference type="EMBL" id="KAG7380893.1"/>
    </source>
</evidence>
<protein>
    <recommendedName>
        <fullName evidence="2">DUF7769 domain-containing protein</fullName>
    </recommendedName>
</protein>
<dbReference type="Pfam" id="PF24964">
    <property type="entry name" value="DUF7769"/>
    <property type="match status" value="1"/>
</dbReference>
<proteinExistence type="predicted"/>
<organism evidence="3 4">
    <name type="scientific">Phytophthora pseudosyringae</name>
    <dbReference type="NCBI Taxonomy" id="221518"/>
    <lineage>
        <taxon>Eukaryota</taxon>
        <taxon>Sar</taxon>
        <taxon>Stramenopiles</taxon>
        <taxon>Oomycota</taxon>
        <taxon>Peronosporomycetes</taxon>
        <taxon>Peronosporales</taxon>
        <taxon>Peronosporaceae</taxon>
        <taxon>Phytophthora</taxon>
    </lineage>
</organism>
<gene>
    <name evidence="3" type="ORF">PHYPSEUDO_006696</name>
</gene>
<sequence>MISPFVNLPVMQQVEEAVIVDRRPNKKAFRVPPPRNKLSLFGRSMYAEASSQQEALKFFNCNQAVGFDVLYPIFVPPRGRRFCLTSSTTSHYPQVSARQRCPPPPRTAAKKKNLTEQQRHQILGPLLQEVVGDNPRHGALGAIAAKFDVHHRTVSRIWQRPLTTAAISGVLTAQSWKRTTGRKKKNYDAALERLRGTAPETRSTVRAAARVCGVPAATLHRQPATVNQAPVQISPGSCQGHDARTTSSSKL</sequence>
<comment type="caution">
    <text evidence="3">The sequence shown here is derived from an EMBL/GenBank/DDBJ whole genome shotgun (WGS) entry which is preliminary data.</text>
</comment>
<feature type="region of interest" description="Disordered" evidence="1">
    <location>
        <begin position="222"/>
        <end position="251"/>
    </location>
</feature>
<reference evidence="3" key="1">
    <citation type="submission" date="2021-02" db="EMBL/GenBank/DDBJ databases">
        <authorList>
            <person name="Palmer J.M."/>
        </authorList>
    </citation>
    <scope>NUCLEOTIDE SEQUENCE</scope>
    <source>
        <strain evidence="3">SCRP734</strain>
    </source>
</reference>
<evidence type="ECO:0000313" key="4">
    <source>
        <dbReference type="Proteomes" id="UP000694044"/>
    </source>
</evidence>
<dbReference type="Proteomes" id="UP000694044">
    <property type="component" value="Unassembled WGS sequence"/>
</dbReference>
<evidence type="ECO:0000259" key="2">
    <source>
        <dbReference type="Pfam" id="PF24964"/>
    </source>
</evidence>
<dbReference type="AlphaFoldDB" id="A0A8T1VLF4"/>
<feature type="compositionally biased region" description="Polar residues" evidence="1">
    <location>
        <begin position="224"/>
        <end position="237"/>
    </location>
</feature>
<name>A0A8T1VLF4_9STRA</name>